<protein>
    <submittedName>
        <fullName evidence="1">Uncharacterized protein</fullName>
    </submittedName>
</protein>
<dbReference type="AlphaFoldDB" id="A0A0A9A6F0"/>
<name>A0A0A9A6F0_ARUDO</name>
<organism evidence="1">
    <name type="scientific">Arundo donax</name>
    <name type="common">Giant reed</name>
    <name type="synonym">Donax arundinaceus</name>
    <dbReference type="NCBI Taxonomy" id="35708"/>
    <lineage>
        <taxon>Eukaryota</taxon>
        <taxon>Viridiplantae</taxon>
        <taxon>Streptophyta</taxon>
        <taxon>Embryophyta</taxon>
        <taxon>Tracheophyta</taxon>
        <taxon>Spermatophyta</taxon>
        <taxon>Magnoliopsida</taxon>
        <taxon>Liliopsida</taxon>
        <taxon>Poales</taxon>
        <taxon>Poaceae</taxon>
        <taxon>PACMAD clade</taxon>
        <taxon>Arundinoideae</taxon>
        <taxon>Arundineae</taxon>
        <taxon>Arundo</taxon>
    </lineage>
</organism>
<dbReference type="EMBL" id="GBRH01251244">
    <property type="protein sequence ID" value="JAD46651.1"/>
    <property type="molecule type" value="Transcribed_RNA"/>
</dbReference>
<reference evidence="1" key="1">
    <citation type="submission" date="2014-09" db="EMBL/GenBank/DDBJ databases">
        <authorList>
            <person name="Magalhaes I.L.F."/>
            <person name="Oliveira U."/>
            <person name="Santos F.R."/>
            <person name="Vidigal T.H.D.A."/>
            <person name="Brescovit A.D."/>
            <person name="Santos A.J."/>
        </authorList>
    </citation>
    <scope>NUCLEOTIDE SEQUENCE</scope>
    <source>
        <tissue evidence="1">Shoot tissue taken approximately 20 cm above the soil surface</tissue>
    </source>
</reference>
<proteinExistence type="predicted"/>
<sequence length="27" mass="2996">MGHSLPFRVELALHGVPAHAWHTAMTE</sequence>
<evidence type="ECO:0000313" key="1">
    <source>
        <dbReference type="EMBL" id="JAD46651.1"/>
    </source>
</evidence>
<reference evidence="1" key="2">
    <citation type="journal article" date="2015" name="Data Brief">
        <title>Shoot transcriptome of the giant reed, Arundo donax.</title>
        <authorList>
            <person name="Barrero R.A."/>
            <person name="Guerrero F.D."/>
            <person name="Moolhuijzen P."/>
            <person name="Goolsby J.A."/>
            <person name="Tidwell J."/>
            <person name="Bellgard S.E."/>
            <person name="Bellgard M.I."/>
        </authorList>
    </citation>
    <scope>NUCLEOTIDE SEQUENCE</scope>
    <source>
        <tissue evidence="1">Shoot tissue taken approximately 20 cm above the soil surface</tissue>
    </source>
</reference>
<accession>A0A0A9A6F0</accession>